<dbReference type="RefSeq" id="XP_024883824.1">
    <property type="nucleotide sequence ID" value="XM_025028056.1"/>
</dbReference>
<dbReference type="PANTHER" id="PTHR47027:SF20">
    <property type="entry name" value="REVERSE TRANSCRIPTASE-LIKE PROTEIN WITH RNA-DIRECTED DNA POLYMERASE DOMAIN"/>
    <property type="match status" value="1"/>
</dbReference>
<sequence length="613" mass="72792">MKEKKAAGTDGLANEVWIYGGERLREKIWEVCDKAWRTGEIAEDWKEGIIVPIVKKGEGKEAQDYRGVTLMNTSYKIYAAILAKRLEREVEEKGMLPETQTGFRKKKGTMENIYALNYVIGKAISKRKGKLVAAFIALKTAFDSVDREKIWEVMKKEGISEKLRTRIEDLYEETRCVVRVKGEKGKCFWTVKGVRQGCPLSAMIFILLLADMEETMRKGQDGGVVVGKIKFWTLAYADDIVAVAEDEEEMKRMLKRLERYLDRKKLRVNVGKTKVMRFRKGGGKMKKVKWSWKEEEIEEVKEFCYLGYTFQKNGEQDAHINERVRKATIAMRQVWGIGKRLFGGDWIRRIKLYDALVASIALYGAEIWGWKEREKIERMHERYIRWTLGLDWSTPGYMIREKTKKDKERISAGRRAMKYEEKLERGEGNEIARECWREIREMDRKKKSKWEEERKSFYERRGYAVKEIERKRGEGWSSIEELTERDRDIQIQEKDERIRESRYNKWYKEVIESRRPEYLERKGKEQSMIRIARFRLGNEMRSGRYWDTIEKTSCRICGAEAESWEHVLEWCARDKEREEKEGISERIKRILDSKGEGEKWMAELERKRRQASQ</sequence>
<keyword evidence="2" id="KW-1185">Reference proteome</keyword>
<reference evidence="3" key="1">
    <citation type="submission" date="2025-08" db="UniProtKB">
        <authorList>
            <consortium name="RefSeq"/>
        </authorList>
    </citation>
    <scope>IDENTIFICATION</scope>
    <source>
        <tissue evidence="3">Whole body</tissue>
    </source>
</reference>
<dbReference type="InterPro" id="IPR043502">
    <property type="entry name" value="DNA/RNA_pol_sf"/>
</dbReference>
<dbReference type="SUPFAM" id="SSF56672">
    <property type="entry name" value="DNA/RNA polymerases"/>
    <property type="match status" value="1"/>
</dbReference>
<dbReference type="InterPro" id="IPR043128">
    <property type="entry name" value="Rev_trsase/Diguanyl_cyclase"/>
</dbReference>
<dbReference type="AlphaFoldDB" id="A0A6J1QN06"/>
<gene>
    <name evidence="3" type="primary">LOC112462333</name>
</gene>
<evidence type="ECO:0000259" key="1">
    <source>
        <dbReference type="PROSITE" id="PS50878"/>
    </source>
</evidence>
<organism evidence="2 3">
    <name type="scientific">Temnothorax curvispinosus</name>
    <dbReference type="NCBI Taxonomy" id="300111"/>
    <lineage>
        <taxon>Eukaryota</taxon>
        <taxon>Metazoa</taxon>
        <taxon>Ecdysozoa</taxon>
        <taxon>Arthropoda</taxon>
        <taxon>Hexapoda</taxon>
        <taxon>Insecta</taxon>
        <taxon>Pterygota</taxon>
        <taxon>Neoptera</taxon>
        <taxon>Endopterygota</taxon>
        <taxon>Hymenoptera</taxon>
        <taxon>Apocrita</taxon>
        <taxon>Aculeata</taxon>
        <taxon>Formicoidea</taxon>
        <taxon>Formicidae</taxon>
        <taxon>Myrmicinae</taxon>
        <taxon>Temnothorax</taxon>
    </lineage>
</organism>
<dbReference type="GO" id="GO:0071897">
    <property type="term" value="P:DNA biosynthetic process"/>
    <property type="evidence" value="ECO:0007669"/>
    <property type="project" value="UniProtKB-ARBA"/>
</dbReference>
<dbReference type="Pfam" id="PF00078">
    <property type="entry name" value="RVT_1"/>
    <property type="match status" value="1"/>
</dbReference>
<dbReference type="OrthoDB" id="7684827at2759"/>
<dbReference type="Proteomes" id="UP000504618">
    <property type="component" value="Unplaced"/>
</dbReference>
<dbReference type="GeneID" id="112462333"/>
<dbReference type="CDD" id="cd01650">
    <property type="entry name" value="RT_nLTR_like"/>
    <property type="match status" value="1"/>
</dbReference>
<feature type="domain" description="Reverse transcriptase" evidence="1">
    <location>
        <begin position="34"/>
        <end position="310"/>
    </location>
</feature>
<proteinExistence type="predicted"/>
<accession>A0A6J1QN06</accession>
<evidence type="ECO:0000313" key="2">
    <source>
        <dbReference type="Proteomes" id="UP000504618"/>
    </source>
</evidence>
<dbReference type="PANTHER" id="PTHR47027">
    <property type="entry name" value="REVERSE TRANSCRIPTASE DOMAIN-CONTAINING PROTEIN"/>
    <property type="match status" value="1"/>
</dbReference>
<dbReference type="InterPro" id="IPR000477">
    <property type="entry name" value="RT_dom"/>
</dbReference>
<protein>
    <submittedName>
        <fullName evidence="3">Uncharacterized protein LOC112462333</fullName>
    </submittedName>
</protein>
<evidence type="ECO:0000313" key="3">
    <source>
        <dbReference type="RefSeq" id="XP_024883824.1"/>
    </source>
</evidence>
<name>A0A6J1QN06_9HYME</name>
<dbReference type="Gene3D" id="3.30.70.270">
    <property type="match status" value="1"/>
</dbReference>
<dbReference type="PROSITE" id="PS50878">
    <property type="entry name" value="RT_POL"/>
    <property type="match status" value="1"/>
</dbReference>